<keyword evidence="2" id="KW-0966">Cell projection</keyword>
<dbReference type="Proteomes" id="UP000009168">
    <property type="component" value="Unassembled WGS sequence"/>
</dbReference>
<organism evidence="2 3">
    <name type="scientific">Tetrahymena thermophila (strain SB210)</name>
    <dbReference type="NCBI Taxonomy" id="312017"/>
    <lineage>
        <taxon>Eukaryota</taxon>
        <taxon>Sar</taxon>
        <taxon>Alveolata</taxon>
        <taxon>Ciliophora</taxon>
        <taxon>Intramacronucleata</taxon>
        <taxon>Oligohymenophorea</taxon>
        <taxon>Hymenostomatida</taxon>
        <taxon>Tetrahymenina</taxon>
        <taxon>Tetrahymenidae</taxon>
        <taxon>Tetrahymena</taxon>
    </lineage>
</organism>
<dbReference type="SMR" id="Q24C31"/>
<dbReference type="Gene3D" id="3.80.10.10">
    <property type="entry name" value="Ribonuclease Inhibitor"/>
    <property type="match status" value="1"/>
</dbReference>
<dbReference type="OMA" id="PVCHVAR"/>
<dbReference type="InterPro" id="IPR032675">
    <property type="entry name" value="LRR_dom_sf"/>
</dbReference>
<keyword evidence="2" id="KW-0282">Flagellum</keyword>
<dbReference type="InParanoid" id="Q24C31"/>
<evidence type="ECO:0000313" key="3">
    <source>
        <dbReference type="Proteomes" id="UP000009168"/>
    </source>
</evidence>
<evidence type="ECO:0000256" key="1">
    <source>
        <dbReference type="ARBA" id="ARBA00022737"/>
    </source>
</evidence>
<gene>
    <name evidence="2" type="ORF">TTHERM_00697450</name>
</gene>
<keyword evidence="3" id="KW-1185">Reference proteome</keyword>
<protein>
    <submittedName>
        <fullName evidence="2">Flagellar associated protein</fullName>
    </submittedName>
</protein>
<dbReference type="EMDB" id="EMD-41284"/>
<dbReference type="HOGENOM" id="CLU_029623_1_2_1"/>
<dbReference type="InterPro" id="IPR001611">
    <property type="entry name" value="Leu-rich_rpt"/>
</dbReference>
<accession>Q24C31</accession>
<evidence type="ECO:0007829" key="4">
    <source>
        <dbReference type="PDB" id="8TH8"/>
    </source>
</evidence>
<sequence length="461" mass="52875">MLAKKLALARSQGKPDPFKKDEFPLLQHIAVEVVSQNYILYPDLKGVPENVRDTIISKITTDLDILTMAPNIDQESFWQRACKNRWEKSQKSINIEEHGRSWKVAYLERYMEEFLTNIQNADDPNKKQILQAELKAAASWIHTLNLQNINQNIDIDFICKYLPLLTSLTLTYGTKYSGMDYNKQSVGMKLSEAANLGEAIKNCYSLLSLNISANMIDDDLLRFIMAGVNMNISLIELNLSHNKIEDQGARRIAKFLMRNEILLYLNLGNNLIGYEGSRYLAQALKVNKNLQSLNLKLNNLGDKAGKKLFQDLMLNKTLLELDVSGNQFEFETALKLSDYVADSMCGLKVLNIANNDFNDSCYENLKTGFTKNYSLAKLDLRGNKFSKTQEEKEQELKDPFRMFNLSQTEKELTQIIIRHDLTAQKIQFFSESDLDKIKQLKELQGAKQEPEKVIQQDQNKE</sequence>
<dbReference type="AlphaFoldDB" id="Q24C31"/>
<dbReference type="KEGG" id="tet:TTHERM_00697450"/>
<name>Q24C31_TETTS</name>
<dbReference type="PANTHER" id="PTHR24111">
    <property type="entry name" value="LEUCINE-RICH REPEAT-CONTAINING PROTEIN 34"/>
    <property type="match status" value="1"/>
</dbReference>
<dbReference type="eggNOG" id="KOG0619">
    <property type="taxonomic scope" value="Eukaryota"/>
</dbReference>
<keyword evidence="1" id="KW-0677">Repeat</keyword>
<keyword evidence="2" id="KW-0969">Cilium</keyword>
<proteinExistence type="evidence at protein level"/>
<dbReference type="PDB" id="8TID">
    <property type="method" value="EM"/>
    <property type="resolution" value="3.60 A"/>
    <property type="chains" value="F=1-461"/>
</dbReference>
<dbReference type="EMBL" id="GG662372">
    <property type="protein sequence ID" value="EAS05407.1"/>
    <property type="molecule type" value="Genomic_DNA"/>
</dbReference>
<evidence type="ECO:0007829" key="5">
    <source>
        <dbReference type="PDB" id="8TID"/>
    </source>
</evidence>
<dbReference type="SUPFAM" id="SSF52047">
    <property type="entry name" value="RNI-like"/>
    <property type="match status" value="1"/>
</dbReference>
<dbReference type="PANTHER" id="PTHR24111:SF0">
    <property type="entry name" value="LEUCINE-RICH REPEAT-CONTAINING PROTEIN"/>
    <property type="match status" value="1"/>
</dbReference>
<dbReference type="RefSeq" id="XP_001025652.1">
    <property type="nucleotide sequence ID" value="XM_001025652.1"/>
</dbReference>
<reference evidence="3" key="1">
    <citation type="journal article" date="2006" name="PLoS Biol.">
        <title>Macronuclear genome sequence of the ciliate Tetrahymena thermophila, a model eukaryote.</title>
        <authorList>
            <person name="Eisen J.A."/>
            <person name="Coyne R.S."/>
            <person name="Wu M."/>
            <person name="Wu D."/>
            <person name="Thiagarajan M."/>
            <person name="Wortman J.R."/>
            <person name="Badger J.H."/>
            <person name="Ren Q."/>
            <person name="Amedeo P."/>
            <person name="Jones K.M."/>
            <person name="Tallon L.J."/>
            <person name="Delcher A.L."/>
            <person name="Salzberg S.L."/>
            <person name="Silva J.C."/>
            <person name="Haas B.J."/>
            <person name="Majoros W.H."/>
            <person name="Farzad M."/>
            <person name="Carlton J.M."/>
            <person name="Smith R.K. Jr."/>
            <person name="Garg J."/>
            <person name="Pearlman R.E."/>
            <person name="Karrer K.M."/>
            <person name="Sun L."/>
            <person name="Manning G."/>
            <person name="Elde N.C."/>
            <person name="Turkewitz A.P."/>
            <person name="Asai D.J."/>
            <person name="Wilkes D.E."/>
            <person name="Wang Y."/>
            <person name="Cai H."/>
            <person name="Collins K."/>
            <person name="Stewart B.A."/>
            <person name="Lee S.R."/>
            <person name="Wilamowska K."/>
            <person name="Weinberg Z."/>
            <person name="Ruzzo W.L."/>
            <person name="Wloga D."/>
            <person name="Gaertig J."/>
            <person name="Frankel J."/>
            <person name="Tsao C.-C."/>
            <person name="Gorovsky M.A."/>
            <person name="Keeling P.J."/>
            <person name="Waller R.F."/>
            <person name="Patron N.J."/>
            <person name="Cherry J.M."/>
            <person name="Stover N.A."/>
            <person name="Krieger C.J."/>
            <person name="del Toro C."/>
            <person name="Ryder H.F."/>
            <person name="Williamson S.C."/>
            <person name="Barbeau R.A."/>
            <person name="Hamilton E.P."/>
            <person name="Orias E."/>
        </authorList>
    </citation>
    <scope>NUCLEOTIDE SEQUENCE [LARGE SCALE GENOMIC DNA]</scope>
    <source>
        <strain evidence="3">SB210</strain>
    </source>
</reference>
<dbReference type="PDB" id="8TH8">
    <property type="method" value="EM"/>
    <property type="resolution" value="7.40 A"/>
    <property type="chains" value="F=1-461"/>
</dbReference>
<dbReference type="InterPro" id="IPR052201">
    <property type="entry name" value="LRR-containing_regulator"/>
</dbReference>
<dbReference type="GeneID" id="7826397"/>
<dbReference type="EMDB" id="EMD-41251"/>
<dbReference type="Pfam" id="PF13516">
    <property type="entry name" value="LRR_6"/>
    <property type="match status" value="3"/>
</dbReference>
<evidence type="ECO:0000313" key="2">
    <source>
        <dbReference type="EMBL" id="EAS05407.1"/>
    </source>
</evidence>
<dbReference type="OrthoDB" id="341587at2759"/>
<dbReference type="STRING" id="312017.Q24C31"/>
<dbReference type="SMART" id="SM00368">
    <property type="entry name" value="LRR_RI"/>
    <property type="match status" value="5"/>
</dbReference>
<reference evidence="4 5" key="2">
    <citation type="journal article" date="2023" name="Nat. Commun.">
        <title>Integrated modeling of the Nexin-dynein regulatory complex reveals its regulatory mechanism.</title>
        <authorList>
            <person name="Ghanaeian A."/>
            <person name="Majhi S."/>
            <person name="McCafferty C.L."/>
            <person name="Nami B."/>
            <person name="Black C.S."/>
            <person name="Yang S.K."/>
            <person name="Legal T."/>
            <person name="Papoulas O."/>
            <person name="Janowska M."/>
            <person name="Valente-Paterno M."/>
            <person name="Marcotte E.M."/>
            <person name="Wloga D."/>
            <person name="Bui K.H."/>
        </authorList>
    </citation>
    <scope>STRUCTURE BY ELECTRON MICROSCOPY (3.60 ANGSTROMS)</scope>
</reference>
<keyword evidence="4 5" id="KW-0002">3D-structure</keyword>